<evidence type="ECO:0000256" key="3">
    <source>
        <dbReference type="ARBA" id="ARBA00022448"/>
    </source>
</evidence>
<dbReference type="PANTHER" id="PTHR31686">
    <property type="match status" value="1"/>
</dbReference>
<comment type="subcellular location">
    <subcellularLocation>
        <location evidence="1">Cell membrane</location>
        <topology evidence="1">Multi-pass membrane protein</topology>
    </subcellularLocation>
</comment>
<dbReference type="InterPro" id="IPR004695">
    <property type="entry name" value="SLAC1/Mae1/Ssu1/TehA"/>
</dbReference>
<dbReference type="Gene3D" id="1.50.10.150">
    <property type="entry name" value="Voltage-dependent anion channel"/>
    <property type="match status" value="1"/>
</dbReference>
<evidence type="ECO:0000313" key="9">
    <source>
        <dbReference type="EMBL" id="WXB77100.1"/>
    </source>
</evidence>
<dbReference type="CDD" id="cd09319">
    <property type="entry name" value="TDT_like_1"/>
    <property type="match status" value="1"/>
</dbReference>
<evidence type="ECO:0000313" key="10">
    <source>
        <dbReference type="Proteomes" id="UP001382727"/>
    </source>
</evidence>
<sequence length="344" mass="36531">MREAITALHPGSFAFVMATGIVSVGMAQQGFVTASRILLGIGVVAWVLLLVALVLRCLLHRDRVVADLHDPVVAFGFFTLIAGTDVLAVRLAEVSWPVSAGLLAFAATVGLFLGYGVPWAAALGRAERPVLQHVNGTWFIWVVASQSVATAAASIEPHVTAGRDEIAALAVSAWSVGVVLYAACAVFVALRILLYPFSPQDLNPPYWVSMGAMAITVVAGAKIVEMDSTPIVEATGGLIGGLAVLGWAWATWLIPVLFAVGVWRHVVHRVPLRYEATWWSIVFPLGMYAVAGMYLGRADSLPIVERIGAAWLWVALLAWVLATVAMVHAWLGGRVARGHSTVGG</sequence>
<keyword evidence="3" id="KW-0813">Transport</keyword>
<feature type="transmembrane region" description="Helical" evidence="8">
    <location>
        <begin position="308"/>
        <end position="331"/>
    </location>
</feature>
<evidence type="ECO:0000256" key="6">
    <source>
        <dbReference type="ARBA" id="ARBA00022989"/>
    </source>
</evidence>
<dbReference type="InterPro" id="IPR038665">
    <property type="entry name" value="Voltage-dep_anion_channel_sf"/>
</dbReference>
<protein>
    <submittedName>
        <fullName evidence="9">Tellurite resistance/C4-dicarboxylate transporter family protein</fullName>
    </submittedName>
</protein>
<comment type="similarity">
    <text evidence="2">Belongs to the tellurite-resistance/dicarboxylate transporter (TDT) family.</text>
</comment>
<dbReference type="InterPro" id="IPR051629">
    <property type="entry name" value="Sulfite_efflux_TDT"/>
</dbReference>
<evidence type="ECO:0000256" key="4">
    <source>
        <dbReference type="ARBA" id="ARBA00022475"/>
    </source>
</evidence>
<dbReference type="EMBL" id="CP144913">
    <property type="protein sequence ID" value="WXB77100.1"/>
    <property type="molecule type" value="Genomic_DNA"/>
</dbReference>
<keyword evidence="10" id="KW-1185">Reference proteome</keyword>
<evidence type="ECO:0000256" key="2">
    <source>
        <dbReference type="ARBA" id="ARBA00008566"/>
    </source>
</evidence>
<reference evidence="9 10" key="1">
    <citation type="submission" date="2024-02" db="EMBL/GenBank/DDBJ databases">
        <title>Janibacter sp. nov., isolated from gut of marine sandworm.</title>
        <authorList>
            <person name="Kim B."/>
            <person name="Jun M.O."/>
            <person name="Shin N.-R."/>
        </authorList>
    </citation>
    <scope>NUCLEOTIDE SEQUENCE [LARGE SCALE GENOMIC DNA]</scope>
    <source>
        <strain evidence="9 10">A1S7</strain>
    </source>
</reference>
<accession>A0ABZ2MJ65</accession>
<evidence type="ECO:0000256" key="8">
    <source>
        <dbReference type="SAM" id="Phobius"/>
    </source>
</evidence>
<name>A0ABZ2MJ65_9MICO</name>
<dbReference type="PANTHER" id="PTHR31686:SF1">
    <property type="entry name" value="SULFITE EFFLUX PUMP SSU1"/>
    <property type="match status" value="1"/>
</dbReference>
<evidence type="ECO:0000256" key="1">
    <source>
        <dbReference type="ARBA" id="ARBA00004651"/>
    </source>
</evidence>
<gene>
    <name evidence="9" type="ORF">V1351_03290</name>
</gene>
<feature type="transmembrane region" description="Helical" evidence="8">
    <location>
        <begin position="12"/>
        <end position="31"/>
    </location>
</feature>
<keyword evidence="4" id="KW-1003">Cell membrane</keyword>
<feature type="transmembrane region" description="Helical" evidence="8">
    <location>
        <begin position="71"/>
        <end position="92"/>
    </location>
</feature>
<evidence type="ECO:0000256" key="5">
    <source>
        <dbReference type="ARBA" id="ARBA00022692"/>
    </source>
</evidence>
<organism evidence="9 10">
    <name type="scientific">Janibacter alittae</name>
    <dbReference type="NCBI Taxonomy" id="3115209"/>
    <lineage>
        <taxon>Bacteria</taxon>
        <taxon>Bacillati</taxon>
        <taxon>Actinomycetota</taxon>
        <taxon>Actinomycetes</taxon>
        <taxon>Micrococcales</taxon>
        <taxon>Intrasporangiaceae</taxon>
        <taxon>Janibacter</taxon>
    </lineage>
</organism>
<dbReference type="Proteomes" id="UP001382727">
    <property type="component" value="Chromosome"/>
</dbReference>
<dbReference type="Pfam" id="PF03595">
    <property type="entry name" value="SLAC1"/>
    <property type="match status" value="1"/>
</dbReference>
<feature type="transmembrane region" description="Helical" evidence="8">
    <location>
        <begin position="98"/>
        <end position="117"/>
    </location>
</feature>
<feature type="transmembrane region" description="Helical" evidence="8">
    <location>
        <begin position="244"/>
        <end position="264"/>
    </location>
</feature>
<keyword evidence="5 8" id="KW-0812">Transmembrane</keyword>
<feature type="transmembrane region" description="Helical" evidence="8">
    <location>
        <begin position="206"/>
        <end position="224"/>
    </location>
</feature>
<evidence type="ECO:0000256" key="7">
    <source>
        <dbReference type="ARBA" id="ARBA00023136"/>
    </source>
</evidence>
<keyword evidence="7 8" id="KW-0472">Membrane</keyword>
<feature type="transmembrane region" description="Helical" evidence="8">
    <location>
        <begin position="276"/>
        <end position="296"/>
    </location>
</feature>
<proteinExistence type="inferred from homology"/>
<feature type="transmembrane region" description="Helical" evidence="8">
    <location>
        <begin position="167"/>
        <end position="194"/>
    </location>
</feature>
<keyword evidence="6 8" id="KW-1133">Transmembrane helix</keyword>
<feature type="transmembrane region" description="Helical" evidence="8">
    <location>
        <begin position="37"/>
        <end position="59"/>
    </location>
</feature>